<dbReference type="Gene3D" id="3.40.50.720">
    <property type="entry name" value="NAD(P)-binding Rossmann-like Domain"/>
    <property type="match status" value="1"/>
</dbReference>
<evidence type="ECO:0000256" key="1">
    <source>
        <dbReference type="RuleBase" id="RU000363"/>
    </source>
</evidence>
<proteinExistence type="inferred from homology"/>
<dbReference type="PANTHER" id="PTHR45458:SF1">
    <property type="entry name" value="SHORT CHAIN DEHYDROGENASE"/>
    <property type="match status" value="1"/>
</dbReference>
<dbReference type="EMBL" id="JBEWTB010000002">
    <property type="protein sequence ID" value="MET4756180.1"/>
    <property type="molecule type" value="Genomic_DNA"/>
</dbReference>
<dbReference type="SUPFAM" id="SSF51735">
    <property type="entry name" value="NAD(P)-binding Rossmann-fold domains"/>
    <property type="match status" value="1"/>
</dbReference>
<reference evidence="2 3" key="1">
    <citation type="submission" date="2024-06" db="EMBL/GenBank/DDBJ databases">
        <title>Genomic Encyclopedia of Type Strains, Phase V (KMG-V): Genome sequencing to study the core and pangenomes of soil and plant-associated prokaryotes.</title>
        <authorList>
            <person name="Whitman W."/>
        </authorList>
    </citation>
    <scope>NUCLEOTIDE SEQUENCE [LARGE SCALE GENOMIC DNA]</scope>
    <source>
        <strain evidence="2 3">NE40</strain>
    </source>
</reference>
<evidence type="ECO:0000313" key="3">
    <source>
        <dbReference type="Proteomes" id="UP001549366"/>
    </source>
</evidence>
<evidence type="ECO:0000313" key="2">
    <source>
        <dbReference type="EMBL" id="MET4756180.1"/>
    </source>
</evidence>
<dbReference type="PANTHER" id="PTHR45458">
    <property type="entry name" value="SHORT-CHAIN DEHYDROGENASE/REDUCTASE SDR"/>
    <property type="match status" value="1"/>
</dbReference>
<dbReference type="RefSeq" id="WP_354010536.1">
    <property type="nucleotide sequence ID" value="NZ_JBEWTA010000001.1"/>
</dbReference>
<comment type="similarity">
    <text evidence="1">Belongs to the short-chain dehydrogenases/reductases (SDR) family.</text>
</comment>
<dbReference type="PRINTS" id="PR00081">
    <property type="entry name" value="GDHRDH"/>
</dbReference>
<dbReference type="Pfam" id="PF00106">
    <property type="entry name" value="adh_short"/>
    <property type="match status" value="1"/>
</dbReference>
<dbReference type="InterPro" id="IPR002347">
    <property type="entry name" value="SDR_fam"/>
</dbReference>
<keyword evidence="3" id="KW-1185">Reference proteome</keyword>
<accession>A0ABV2SEK5</accession>
<organism evidence="2 3">
    <name type="scientific">Endozoicomonas lisbonensis</name>
    <dbReference type="NCBI Taxonomy" id="3120522"/>
    <lineage>
        <taxon>Bacteria</taxon>
        <taxon>Pseudomonadati</taxon>
        <taxon>Pseudomonadota</taxon>
        <taxon>Gammaproteobacteria</taxon>
        <taxon>Oceanospirillales</taxon>
        <taxon>Endozoicomonadaceae</taxon>
        <taxon>Endozoicomonas</taxon>
    </lineage>
</organism>
<dbReference type="InterPro" id="IPR036291">
    <property type="entry name" value="NAD(P)-bd_dom_sf"/>
</dbReference>
<dbReference type="InterPro" id="IPR052184">
    <property type="entry name" value="SDR_enzymes"/>
</dbReference>
<protein>
    <submittedName>
        <fullName evidence="2">NAD(P)-dependent dehydrogenase (Short-subunit alcohol dehydrogenase family)</fullName>
    </submittedName>
</protein>
<name>A0ABV2SEK5_9GAMM</name>
<dbReference type="Proteomes" id="UP001549366">
    <property type="component" value="Unassembled WGS sequence"/>
</dbReference>
<dbReference type="PRINTS" id="PR00080">
    <property type="entry name" value="SDRFAMILY"/>
</dbReference>
<gene>
    <name evidence="2" type="ORF">V5J35_001372</name>
</gene>
<comment type="caution">
    <text evidence="2">The sequence shown here is derived from an EMBL/GenBank/DDBJ whole genome shotgun (WGS) entry which is preliminary data.</text>
</comment>
<sequence length="229" mass="24951">MSKTIVITGANRGLGLEFCKQYLADGHKVYACCRSPESAGELLKLKQEAEDRLETVPLDVINTAQLTNLKYTLQGQRIDLLINNAGMYGERLSFGEVTEQEWMKVLRVNTVAPLLVVQELVDLMADDGKVLLMTSKMGSIEDNTSGGSYIYRSSKAALNAVGKSLAHDLSGRGISVAICHPGWVQTDMGGPNALITTETSIHGLREVMEQLTVDTSGQFFSYDGSTISW</sequence>
<dbReference type="CDD" id="cd05325">
    <property type="entry name" value="carb_red_sniffer_like_SDR_c"/>
    <property type="match status" value="1"/>
</dbReference>